<sequence>MIGLLISMIAILGMMSLFSNSVKTTTQSSRDARITGERASGLLIAGIHLQSAGYGVVNANRSEHLQLLSAATRTDNRVAGTPIGNDGTGNVLIWQVQPAAQSRCAGLYAPSGDAEKGLYELVEKDCASISDASASDWEFRRLIFDTQDIQTLLAVTITLTTHDITTPCRGFGVAGAGSISITLNAAEASGQTLNSTTCLLNFSVTPGVTP</sequence>
<evidence type="ECO:0000313" key="1">
    <source>
        <dbReference type="EMBL" id="MBE8716427.1"/>
    </source>
</evidence>
<evidence type="ECO:0000313" key="2">
    <source>
        <dbReference type="Proteomes" id="UP000652567"/>
    </source>
</evidence>
<organism evidence="1 2">
    <name type="scientific">Cellvibrio polysaccharolyticus</name>
    <dbReference type="NCBI Taxonomy" id="2082724"/>
    <lineage>
        <taxon>Bacteria</taxon>
        <taxon>Pseudomonadati</taxon>
        <taxon>Pseudomonadota</taxon>
        <taxon>Gammaproteobacteria</taxon>
        <taxon>Cellvibrionales</taxon>
        <taxon>Cellvibrionaceae</taxon>
        <taxon>Cellvibrio</taxon>
    </lineage>
</organism>
<dbReference type="EMBL" id="PRDL01000001">
    <property type="protein sequence ID" value="MBE8716427.1"/>
    <property type="molecule type" value="Genomic_DNA"/>
</dbReference>
<keyword evidence="2" id="KW-1185">Reference proteome</keyword>
<dbReference type="AlphaFoldDB" id="A0A928YT28"/>
<gene>
    <name evidence="1" type="ORF">C4F51_04415</name>
</gene>
<proteinExistence type="predicted"/>
<accession>A0A928YT28</accession>
<reference evidence="1" key="1">
    <citation type="submission" date="2018-07" db="EMBL/GenBank/DDBJ databases">
        <title>Genome assembly of strain Ka43.</title>
        <authorList>
            <person name="Kukolya J."/>
            <person name="Nagy I."/>
            <person name="Horvath B."/>
            <person name="Toth A."/>
        </authorList>
    </citation>
    <scope>NUCLEOTIDE SEQUENCE</scope>
    <source>
        <strain evidence="1">KB43</strain>
    </source>
</reference>
<name>A0A928YT28_9GAMM</name>
<comment type="caution">
    <text evidence="1">The sequence shown here is derived from an EMBL/GenBank/DDBJ whole genome shotgun (WGS) entry which is preliminary data.</text>
</comment>
<protein>
    <submittedName>
        <fullName evidence="1">Uncharacterized protein</fullName>
    </submittedName>
</protein>
<dbReference type="Proteomes" id="UP000652567">
    <property type="component" value="Unassembled WGS sequence"/>
</dbReference>